<dbReference type="Proteomes" id="UP000256845">
    <property type="component" value="Unassembled WGS sequence"/>
</dbReference>
<proteinExistence type="predicted"/>
<dbReference type="RefSeq" id="WP_115935721.1">
    <property type="nucleotide sequence ID" value="NZ_QRDW01000002.1"/>
</dbReference>
<dbReference type="OrthoDB" id="5525900at2"/>
<protein>
    <submittedName>
        <fullName evidence="1">Uncharacterized protein</fullName>
    </submittedName>
</protein>
<name>A0A3D9HRT6_9PROT</name>
<dbReference type="EMBL" id="QRDW01000002">
    <property type="protein sequence ID" value="RED52169.1"/>
    <property type="molecule type" value="Genomic_DNA"/>
</dbReference>
<dbReference type="AlphaFoldDB" id="A0A3D9HRT6"/>
<sequence>MKKSVVIAGGMALGVAVLLGVHFGGQQLFSACERIERGAFPSPNGQFEARLIEVDCGGTTPLGTHVTVSDRTAQETMTVLIAKDRQDLRLEWDSNETLDIGLPALPDEALVRQLGSWNGITVRYQPAE</sequence>
<reference evidence="1 2" key="1">
    <citation type="submission" date="2018-07" db="EMBL/GenBank/DDBJ databases">
        <title>Genomic Encyclopedia of Type Strains, Phase III (KMG-III): the genomes of soil and plant-associated and newly described type strains.</title>
        <authorList>
            <person name="Whitman W."/>
        </authorList>
    </citation>
    <scope>NUCLEOTIDE SEQUENCE [LARGE SCALE GENOMIC DNA]</scope>
    <source>
        <strain evidence="1 2">CECT 8488</strain>
    </source>
</reference>
<evidence type="ECO:0000313" key="2">
    <source>
        <dbReference type="Proteomes" id="UP000256845"/>
    </source>
</evidence>
<evidence type="ECO:0000313" key="1">
    <source>
        <dbReference type="EMBL" id="RED52169.1"/>
    </source>
</evidence>
<organism evidence="1 2">
    <name type="scientific">Aestuariispira insulae</name>
    <dbReference type="NCBI Taxonomy" id="1461337"/>
    <lineage>
        <taxon>Bacteria</taxon>
        <taxon>Pseudomonadati</taxon>
        <taxon>Pseudomonadota</taxon>
        <taxon>Alphaproteobacteria</taxon>
        <taxon>Rhodospirillales</taxon>
        <taxon>Kiloniellaceae</taxon>
        <taxon>Aestuariispira</taxon>
    </lineage>
</organism>
<comment type="caution">
    <text evidence="1">The sequence shown here is derived from an EMBL/GenBank/DDBJ whole genome shotgun (WGS) entry which is preliminary data.</text>
</comment>
<accession>A0A3D9HRT6</accession>
<keyword evidence="2" id="KW-1185">Reference proteome</keyword>
<dbReference type="PROSITE" id="PS51257">
    <property type="entry name" value="PROKAR_LIPOPROTEIN"/>
    <property type="match status" value="1"/>
</dbReference>
<gene>
    <name evidence="1" type="ORF">DFP90_102187</name>
</gene>